<comment type="function">
    <text evidence="2 11">Catalyzes the ADP transfer from ATP to D-glycero-beta-D-manno-heptose 1-phosphate, yielding ADP-D-glycero-beta-D-manno-heptose.</text>
</comment>
<dbReference type="NCBIfam" id="TIGR02198">
    <property type="entry name" value="rfaE_dom_I"/>
    <property type="match status" value="1"/>
</dbReference>
<evidence type="ECO:0000313" key="14">
    <source>
        <dbReference type="EMBL" id="CAA6807738.1"/>
    </source>
</evidence>
<gene>
    <name evidence="11" type="primary">hldE</name>
    <name evidence="14" type="ORF">HELGO_WM39853</name>
</gene>
<dbReference type="GO" id="GO:0005829">
    <property type="term" value="C:cytosol"/>
    <property type="evidence" value="ECO:0007669"/>
    <property type="project" value="TreeGrafter"/>
</dbReference>
<organism evidence="14">
    <name type="scientific">uncultured Campylobacterales bacterium</name>
    <dbReference type="NCBI Taxonomy" id="352960"/>
    <lineage>
        <taxon>Bacteria</taxon>
        <taxon>Pseudomonadati</taxon>
        <taxon>Campylobacterota</taxon>
        <taxon>Epsilonproteobacteria</taxon>
        <taxon>Campylobacterales</taxon>
        <taxon>environmental samples</taxon>
    </lineage>
</organism>
<feature type="binding site" evidence="11">
    <location>
        <begin position="198"/>
        <end position="201"/>
    </location>
    <ligand>
        <name>ATP</name>
        <dbReference type="ChEBI" id="CHEBI:30616"/>
    </ligand>
</feature>
<dbReference type="InterPro" id="IPR004821">
    <property type="entry name" value="Cyt_trans-like"/>
</dbReference>
<dbReference type="SUPFAM" id="SSF52374">
    <property type="entry name" value="Nucleotidylyl transferase"/>
    <property type="match status" value="1"/>
</dbReference>
<dbReference type="InterPro" id="IPR023030">
    <property type="entry name" value="Bifunc_HldE"/>
</dbReference>
<name>A0A6S6SWS1_9BACT</name>
<dbReference type="GO" id="GO:0033785">
    <property type="term" value="F:heptose 7-phosphate kinase activity"/>
    <property type="evidence" value="ECO:0007669"/>
    <property type="project" value="UniProtKB-UniRule"/>
</dbReference>
<proteinExistence type="inferred from homology"/>
<comment type="function">
    <text evidence="1 11">Catalyzes the phosphorylation of D-glycero-D-manno-heptose 7-phosphate at the C-1 position to selectively form D-glycero-beta-D-manno-heptose-1,7-bisphosphate.</text>
</comment>
<dbReference type="PANTHER" id="PTHR46969:SF1">
    <property type="entry name" value="BIFUNCTIONAL PROTEIN HLDE"/>
    <property type="match status" value="1"/>
</dbReference>
<dbReference type="Pfam" id="PF00294">
    <property type="entry name" value="PfkB"/>
    <property type="match status" value="1"/>
</dbReference>
<dbReference type="Pfam" id="PF01467">
    <property type="entry name" value="CTP_transf_like"/>
    <property type="match status" value="1"/>
</dbReference>
<reference evidence="14" key="1">
    <citation type="submission" date="2020-01" db="EMBL/GenBank/DDBJ databases">
        <authorList>
            <person name="Meier V. D."/>
            <person name="Meier V D."/>
        </authorList>
    </citation>
    <scope>NUCLEOTIDE SEQUENCE</scope>
    <source>
        <strain evidence="14">HLG_WM_MAG_12</strain>
    </source>
</reference>
<keyword evidence="5 11" id="KW-0548">Nucleotidyltransferase</keyword>
<evidence type="ECO:0000256" key="6">
    <source>
        <dbReference type="ARBA" id="ARBA00022741"/>
    </source>
</evidence>
<comment type="subunit">
    <text evidence="11">Homodimer.</text>
</comment>
<comment type="similarity">
    <text evidence="11">In the C-terminal section; belongs to the cytidylyltransferase family.</text>
</comment>
<feature type="domain" description="Cytidyltransferase-like" evidence="13">
    <location>
        <begin position="343"/>
        <end position="438"/>
    </location>
</feature>
<evidence type="ECO:0000256" key="9">
    <source>
        <dbReference type="ARBA" id="ARBA00023268"/>
    </source>
</evidence>
<dbReference type="GO" id="GO:0033786">
    <property type="term" value="F:heptose-1-phosphate adenylyltransferase activity"/>
    <property type="evidence" value="ECO:0007669"/>
    <property type="project" value="UniProtKB-UniRule"/>
</dbReference>
<evidence type="ECO:0000256" key="3">
    <source>
        <dbReference type="ARBA" id="ARBA00004713"/>
    </source>
</evidence>
<evidence type="ECO:0000256" key="1">
    <source>
        <dbReference type="ARBA" id="ARBA00002319"/>
    </source>
</evidence>
<feature type="domain" description="Carbohydrate kinase PfkB" evidence="12">
    <location>
        <begin position="11"/>
        <end position="305"/>
    </location>
</feature>
<evidence type="ECO:0000256" key="10">
    <source>
        <dbReference type="ARBA" id="ARBA00023277"/>
    </source>
</evidence>
<dbReference type="FunFam" id="3.40.1190.20:FF:000002">
    <property type="entry name" value="Bifunctional protein HldE"/>
    <property type="match status" value="1"/>
</dbReference>
<dbReference type="GO" id="GO:0009244">
    <property type="term" value="P:lipopolysaccharide core region biosynthetic process"/>
    <property type="evidence" value="ECO:0007669"/>
    <property type="project" value="UniProtKB-UniPathway"/>
</dbReference>
<keyword evidence="8 11" id="KW-0067">ATP-binding</keyword>
<sequence>MFKKLHNHNPRILVIGDLMCDHYLFGSSNRISPEAPVPVFDIKEEKTLLGGAGNVINNLLALKAKVTCLSVLGSDENAKFLENRLASKNVKTYIIKQNDRHTSKKTRLISSNQQIVRFDKESTENINKESSEKLTEILRSIIDDIDVVILSDYNKGVLHETLTKEIIGIVKENKKIVLIDPKKQDYSLYENADIVTPNKKEASLCVGYELNSKEDIIRAGNEIKQKYSIKNVVITLSEDGMAIFSDDVYFLSTKAKEVYDVTGAGDTVISAIAYYYSQGLDIYNACKFANMAAAVVVEKIGSATASLEEIKAQENTFDTSAKIKNQKDLKGILKTRRNKKIVFTNGCFDIIHIGHIKYLQEARSCGDILILGLNSDRSVRELKGENRPINNENDRAYVLSAFEVVDSVVIFDSEDELRELIEKIAPDVLVKGSDYEGKRVEGLQYAKELKLVKFIDGKSTTKTIEKIKK</sequence>
<dbReference type="InterPro" id="IPR029056">
    <property type="entry name" value="Ribokinase-like"/>
</dbReference>
<dbReference type="Gene3D" id="3.40.50.620">
    <property type="entry name" value="HUPs"/>
    <property type="match status" value="1"/>
</dbReference>
<evidence type="ECO:0000256" key="8">
    <source>
        <dbReference type="ARBA" id="ARBA00022840"/>
    </source>
</evidence>
<comment type="similarity">
    <text evidence="11">In the N-terminal section; belongs to the carbohydrate kinase PfkB family.</text>
</comment>
<dbReference type="CDD" id="cd01172">
    <property type="entry name" value="RfaE_like"/>
    <property type="match status" value="1"/>
</dbReference>
<dbReference type="NCBIfam" id="TIGR00125">
    <property type="entry name" value="cyt_tran_rel"/>
    <property type="match status" value="1"/>
</dbReference>
<evidence type="ECO:0000256" key="5">
    <source>
        <dbReference type="ARBA" id="ARBA00022695"/>
    </source>
</evidence>
<evidence type="ECO:0000259" key="13">
    <source>
        <dbReference type="Pfam" id="PF01467"/>
    </source>
</evidence>
<dbReference type="HAMAP" id="MF_01603">
    <property type="entry name" value="HldE"/>
    <property type="match status" value="1"/>
</dbReference>
<dbReference type="EC" id="2.7.1.167" evidence="11"/>
<dbReference type="Gene3D" id="3.40.1190.20">
    <property type="match status" value="1"/>
</dbReference>
<keyword evidence="6 11" id="KW-0547">Nucleotide-binding</keyword>
<dbReference type="GO" id="GO:0016773">
    <property type="term" value="F:phosphotransferase activity, alcohol group as acceptor"/>
    <property type="evidence" value="ECO:0007669"/>
    <property type="project" value="InterPro"/>
</dbReference>
<keyword evidence="4 11" id="KW-0808">Transferase</keyword>
<comment type="pathway">
    <text evidence="11">Nucleotide-sugar biosynthesis; ADP-L-glycero-beta-D-manno-heptose biosynthesis; ADP-L-glycero-beta-D-manno-heptose from D-glycero-beta-D-manno-heptose 7-phosphate: step 3/4.</text>
</comment>
<dbReference type="PANTHER" id="PTHR46969">
    <property type="entry name" value="BIFUNCTIONAL PROTEIN HLDE"/>
    <property type="match status" value="1"/>
</dbReference>
<dbReference type="InterPro" id="IPR014729">
    <property type="entry name" value="Rossmann-like_a/b/a_fold"/>
</dbReference>
<dbReference type="EMBL" id="CACVAW010000029">
    <property type="protein sequence ID" value="CAA6807738.1"/>
    <property type="molecule type" value="Genomic_DNA"/>
</dbReference>
<dbReference type="GO" id="GO:0097171">
    <property type="term" value="P:ADP-L-glycero-beta-D-manno-heptose biosynthetic process"/>
    <property type="evidence" value="ECO:0007669"/>
    <property type="project" value="UniProtKB-UniPathway"/>
</dbReference>
<dbReference type="UniPathway" id="UPA00356">
    <property type="reaction ID" value="UER00437"/>
</dbReference>
<accession>A0A6S6SWS1</accession>
<comment type="pathway">
    <text evidence="3">Bacterial outer membrane biogenesis; LPS core biosynthesis.</text>
</comment>
<dbReference type="InterPro" id="IPR011913">
    <property type="entry name" value="RfaE_dom_I"/>
</dbReference>
<comment type="pathway">
    <text evidence="11">Nucleotide-sugar biosynthesis; ADP-L-glycero-beta-D-manno-heptose biosynthesis; ADP-L-glycero-beta-D-manno-heptose from D-glycero-beta-D-manno-heptose 7-phosphate: step 1/4.</text>
</comment>
<feature type="region of interest" description="Cytidylyltransferase" evidence="11">
    <location>
        <begin position="343"/>
        <end position="469"/>
    </location>
</feature>
<evidence type="ECO:0000259" key="12">
    <source>
        <dbReference type="Pfam" id="PF00294"/>
    </source>
</evidence>
<dbReference type="InterPro" id="IPR002173">
    <property type="entry name" value="Carboh/pur_kinase_PfkB_CS"/>
</dbReference>
<dbReference type="UniPathway" id="UPA00958"/>
<feature type="region of interest" description="Ribokinase" evidence="11">
    <location>
        <begin position="1"/>
        <end position="320"/>
    </location>
</feature>
<comment type="catalytic activity">
    <reaction evidence="11">
        <text>D-glycero-beta-D-manno-heptose 1-phosphate + ATP + H(+) = ADP-D-glycero-beta-D-manno-heptose + diphosphate</text>
        <dbReference type="Rhea" id="RHEA:27465"/>
        <dbReference type="ChEBI" id="CHEBI:15378"/>
        <dbReference type="ChEBI" id="CHEBI:30616"/>
        <dbReference type="ChEBI" id="CHEBI:33019"/>
        <dbReference type="ChEBI" id="CHEBI:59967"/>
        <dbReference type="ChEBI" id="CHEBI:61593"/>
        <dbReference type="EC" id="2.7.7.70"/>
    </reaction>
</comment>
<dbReference type="PROSITE" id="PS00584">
    <property type="entry name" value="PFKB_KINASES_2"/>
    <property type="match status" value="1"/>
</dbReference>
<feature type="active site" evidence="11">
    <location>
        <position position="266"/>
    </location>
</feature>
<evidence type="ECO:0000256" key="11">
    <source>
        <dbReference type="HAMAP-Rule" id="MF_01603"/>
    </source>
</evidence>
<dbReference type="GO" id="GO:0005524">
    <property type="term" value="F:ATP binding"/>
    <property type="evidence" value="ECO:0007669"/>
    <property type="project" value="UniProtKB-UniRule"/>
</dbReference>
<dbReference type="AlphaFoldDB" id="A0A6S6SWS1"/>
<keyword evidence="10 11" id="KW-0119">Carbohydrate metabolism</keyword>
<protein>
    <recommendedName>
        <fullName evidence="11">Bifunctional protein HldE</fullName>
    </recommendedName>
    <domain>
        <recommendedName>
            <fullName evidence="11">D-beta-D-heptose 7-phosphate kinase</fullName>
            <ecNumber evidence="11">2.7.1.167</ecNumber>
        </recommendedName>
        <alternativeName>
            <fullName evidence="11">D-beta-D-heptose 7-phosphotransferase</fullName>
        </alternativeName>
        <alternativeName>
            <fullName evidence="11">D-glycero-beta-D-manno-heptose-7-phosphate kinase</fullName>
        </alternativeName>
    </domain>
    <domain>
        <recommendedName>
            <fullName evidence="11">D-beta-D-heptose 1-phosphate adenylyltransferase</fullName>
            <ecNumber evidence="11">2.7.7.70</ecNumber>
        </recommendedName>
        <alternativeName>
            <fullName evidence="11">D-glycero-beta-D-manno-heptose 1-phosphate adenylyltransferase</fullName>
        </alternativeName>
    </domain>
</protein>
<comment type="catalytic activity">
    <reaction evidence="11">
        <text>D-glycero-beta-D-manno-heptose 7-phosphate + ATP = D-glycero-beta-D-manno-heptose 1,7-bisphosphate + ADP + H(+)</text>
        <dbReference type="Rhea" id="RHEA:27473"/>
        <dbReference type="ChEBI" id="CHEBI:15378"/>
        <dbReference type="ChEBI" id="CHEBI:30616"/>
        <dbReference type="ChEBI" id="CHEBI:60204"/>
        <dbReference type="ChEBI" id="CHEBI:60208"/>
        <dbReference type="ChEBI" id="CHEBI:456216"/>
        <dbReference type="EC" id="2.7.1.167"/>
    </reaction>
</comment>
<keyword evidence="7 11" id="KW-0418">Kinase</keyword>
<evidence type="ECO:0000256" key="4">
    <source>
        <dbReference type="ARBA" id="ARBA00022679"/>
    </source>
</evidence>
<dbReference type="InterPro" id="IPR011611">
    <property type="entry name" value="PfkB_dom"/>
</dbReference>
<evidence type="ECO:0000256" key="7">
    <source>
        <dbReference type="ARBA" id="ARBA00022777"/>
    </source>
</evidence>
<dbReference type="SUPFAM" id="SSF53613">
    <property type="entry name" value="Ribokinase-like"/>
    <property type="match status" value="1"/>
</dbReference>
<keyword evidence="9 11" id="KW-0511">Multifunctional enzyme</keyword>
<evidence type="ECO:0000256" key="2">
    <source>
        <dbReference type="ARBA" id="ARBA00003753"/>
    </source>
</evidence>
<dbReference type="EC" id="2.7.7.70" evidence="11"/>